<sequence>MKYVSIICNIVFTVEELKDWKKFRSSRVGGKKGEHFGQDVSYVKRYLASCDYKRLGMAVVTQASVASNEEEISCVWERWTVIRVLAALKDFFRWCVSAQHMEALKAEGILIVIGGLATTVNKEKQQRVMERNLQDEETLLDVAVILVN</sequence>
<evidence type="ECO:0000313" key="2">
    <source>
        <dbReference type="Proteomes" id="UP000828390"/>
    </source>
</evidence>
<gene>
    <name evidence="1" type="ORF">DPMN_135209</name>
</gene>
<evidence type="ECO:0000313" key="1">
    <source>
        <dbReference type="EMBL" id="KAH3806881.1"/>
    </source>
</evidence>
<dbReference type="EMBL" id="JAIWYP010000006">
    <property type="protein sequence ID" value="KAH3806881.1"/>
    <property type="molecule type" value="Genomic_DNA"/>
</dbReference>
<keyword evidence="2" id="KW-1185">Reference proteome</keyword>
<reference evidence="1" key="1">
    <citation type="journal article" date="2019" name="bioRxiv">
        <title>The Genome of the Zebra Mussel, Dreissena polymorpha: A Resource for Invasive Species Research.</title>
        <authorList>
            <person name="McCartney M.A."/>
            <person name="Auch B."/>
            <person name="Kono T."/>
            <person name="Mallez S."/>
            <person name="Zhang Y."/>
            <person name="Obille A."/>
            <person name="Becker A."/>
            <person name="Abrahante J.E."/>
            <person name="Garbe J."/>
            <person name="Badalamenti J.P."/>
            <person name="Herman A."/>
            <person name="Mangelson H."/>
            <person name="Liachko I."/>
            <person name="Sullivan S."/>
            <person name="Sone E.D."/>
            <person name="Koren S."/>
            <person name="Silverstein K.A.T."/>
            <person name="Beckman K.B."/>
            <person name="Gohl D.M."/>
        </authorList>
    </citation>
    <scope>NUCLEOTIDE SEQUENCE</scope>
    <source>
        <strain evidence="1">Duluth1</strain>
        <tissue evidence="1">Whole animal</tissue>
    </source>
</reference>
<organism evidence="1 2">
    <name type="scientific">Dreissena polymorpha</name>
    <name type="common">Zebra mussel</name>
    <name type="synonym">Mytilus polymorpha</name>
    <dbReference type="NCBI Taxonomy" id="45954"/>
    <lineage>
        <taxon>Eukaryota</taxon>
        <taxon>Metazoa</taxon>
        <taxon>Spiralia</taxon>
        <taxon>Lophotrochozoa</taxon>
        <taxon>Mollusca</taxon>
        <taxon>Bivalvia</taxon>
        <taxon>Autobranchia</taxon>
        <taxon>Heteroconchia</taxon>
        <taxon>Euheterodonta</taxon>
        <taxon>Imparidentia</taxon>
        <taxon>Neoheterodontei</taxon>
        <taxon>Myida</taxon>
        <taxon>Dreissenoidea</taxon>
        <taxon>Dreissenidae</taxon>
        <taxon>Dreissena</taxon>
    </lineage>
</organism>
<dbReference type="AlphaFoldDB" id="A0A9D4FYR8"/>
<name>A0A9D4FYR8_DREPO</name>
<dbReference type="Proteomes" id="UP000828390">
    <property type="component" value="Unassembled WGS sequence"/>
</dbReference>
<accession>A0A9D4FYR8</accession>
<protein>
    <submittedName>
        <fullName evidence="1">Uncharacterized protein</fullName>
    </submittedName>
</protein>
<comment type="caution">
    <text evidence="1">The sequence shown here is derived from an EMBL/GenBank/DDBJ whole genome shotgun (WGS) entry which is preliminary data.</text>
</comment>
<reference evidence="1" key="2">
    <citation type="submission" date="2020-11" db="EMBL/GenBank/DDBJ databases">
        <authorList>
            <person name="McCartney M.A."/>
            <person name="Auch B."/>
            <person name="Kono T."/>
            <person name="Mallez S."/>
            <person name="Becker A."/>
            <person name="Gohl D.M."/>
            <person name="Silverstein K.A.T."/>
            <person name="Koren S."/>
            <person name="Bechman K.B."/>
            <person name="Herman A."/>
            <person name="Abrahante J.E."/>
            <person name="Garbe J."/>
        </authorList>
    </citation>
    <scope>NUCLEOTIDE SEQUENCE</scope>
    <source>
        <strain evidence="1">Duluth1</strain>
        <tissue evidence="1">Whole animal</tissue>
    </source>
</reference>
<proteinExistence type="predicted"/>